<sequence length="436" mass="50388">MYMKPLTGVILQSPCFGVKLKMPITNYEETSRLSTELLQKAISSERNKNWAQAILAYKKIICFISTENLPADYIYTDHYRIALYEAYFHLGLSYQQVGEHELALVSFSKAIHTATANQFGCSCYAPDSLAVPAYCRKAQSYSALGKYKAAIKNLKIATSNAEKDLDMLCMEALIYNTFGEYKKAMRLLVRGLGVSKSHIRCRMLRKYMKEEGDSPKYGEQNVEGFDGVTTFHHPDIMDFIERHLQTMNVAHTVEEIKLEAENLRGSANRWRMSSCHSCQRKPELSLLLNSKESDNDYNLSWKKYQMCDIFPFKAGALPSMFERDPVRERDSYIYKQRRRDQYGRFRREQAANMKFLSPDEFTKMLEDSKSKKRLTDWNVKKAQGFKGNRITLAVSFPPVSTQKVPRLYPKPWQGDRLNSAPLPIREKQPIFYPAFS</sequence>
<dbReference type="AlphaFoldDB" id="A0A7J7KGT1"/>
<evidence type="ECO:0000313" key="2">
    <source>
        <dbReference type="EMBL" id="KAF6036696.1"/>
    </source>
</evidence>
<gene>
    <name evidence="2" type="ORF">EB796_004991</name>
</gene>
<keyword evidence="1" id="KW-0802">TPR repeat</keyword>
<dbReference type="InterPro" id="IPR019734">
    <property type="entry name" value="TPR_rpt"/>
</dbReference>
<protein>
    <submittedName>
        <fullName evidence="2">Uncharacterized protein</fullName>
    </submittedName>
</protein>
<dbReference type="OrthoDB" id="6282860at2759"/>
<evidence type="ECO:0000313" key="3">
    <source>
        <dbReference type="Proteomes" id="UP000593567"/>
    </source>
</evidence>
<evidence type="ECO:0000256" key="1">
    <source>
        <dbReference type="PROSITE-ProRule" id="PRU00339"/>
    </source>
</evidence>
<name>A0A7J7KGT1_BUGNE</name>
<accession>A0A7J7KGT1</accession>
<organism evidence="2 3">
    <name type="scientific">Bugula neritina</name>
    <name type="common">Brown bryozoan</name>
    <name type="synonym">Sertularia neritina</name>
    <dbReference type="NCBI Taxonomy" id="10212"/>
    <lineage>
        <taxon>Eukaryota</taxon>
        <taxon>Metazoa</taxon>
        <taxon>Spiralia</taxon>
        <taxon>Lophotrochozoa</taxon>
        <taxon>Bryozoa</taxon>
        <taxon>Gymnolaemata</taxon>
        <taxon>Cheilostomatida</taxon>
        <taxon>Flustrina</taxon>
        <taxon>Buguloidea</taxon>
        <taxon>Bugulidae</taxon>
        <taxon>Bugula</taxon>
    </lineage>
</organism>
<dbReference type="SUPFAM" id="SSF48452">
    <property type="entry name" value="TPR-like"/>
    <property type="match status" value="1"/>
</dbReference>
<dbReference type="PROSITE" id="PS50005">
    <property type="entry name" value="TPR"/>
    <property type="match status" value="1"/>
</dbReference>
<keyword evidence="3" id="KW-1185">Reference proteome</keyword>
<comment type="caution">
    <text evidence="2">The sequence shown here is derived from an EMBL/GenBank/DDBJ whole genome shotgun (WGS) entry which is preliminary data.</text>
</comment>
<dbReference type="SMART" id="SM00028">
    <property type="entry name" value="TPR"/>
    <property type="match status" value="4"/>
</dbReference>
<proteinExistence type="predicted"/>
<feature type="repeat" description="TPR" evidence="1">
    <location>
        <begin position="84"/>
        <end position="117"/>
    </location>
</feature>
<dbReference type="InterPro" id="IPR011990">
    <property type="entry name" value="TPR-like_helical_dom_sf"/>
</dbReference>
<reference evidence="2" key="1">
    <citation type="submission" date="2020-06" db="EMBL/GenBank/DDBJ databases">
        <title>Draft genome of Bugula neritina, a colonial animal packing powerful symbionts and potential medicines.</title>
        <authorList>
            <person name="Rayko M."/>
        </authorList>
    </citation>
    <scope>NUCLEOTIDE SEQUENCE [LARGE SCALE GENOMIC DNA]</scope>
    <source>
        <strain evidence="2">Kwan_BN1</strain>
    </source>
</reference>
<dbReference type="Gene3D" id="1.25.40.10">
    <property type="entry name" value="Tetratricopeptide repeat domain"/>
    <property type="match status" value="2"/>
</dbReference>
<dbReference type="EMBL" id="VXIV02000687">
    <property type="protein sequence ID" value="KAF6036696.1"/>
    <property type="molecule type" value="Genomic_DNA"/>
</dbReference>
<dbReference type="Proteomes" id="UP000593567">
    <property type="component" value="Unassembled WGS sequence"/>
</dbReference>
<dbReference type="Pfam" id="PF13181">
    <property type="entry name" value="TPR_8"/>
    <property type="match status" value="2"/>
</dbReference>